<dbReference type="PANTHER" id="PTHR19278">
    <property type="entry name" value="OROTATE PHOSPHORIBOSYLTRANSFERASE"/>
    <property type="match status" value="1"/>
</dbReference>
<dbReference type="PANTHER" id="PTHR19278:SF9">
    <property type="entry name" value="URIDINE 5'-MONOPHOSPHATE SYNTHASE"/>
    <property type="match status" value="1"/>
</dbReference>
<dbReference type="CDD" id="cd06223">
    <property type="entry name" value="PRTases_typeI"/>
    <property type="match status" value="1"/>
</dbReference>
<comment type="caution">
    <text evidence="17">The sequence shown here is derived from an EMBL/GenBank/DDBJ whole genome shotgun (WGS) entry which is preliminary data.</text>
</comment>
<keyword evidence="8" id="KW-0328">Glycosyltransferase</keyword>
<dbReference type="InterPro" id="IPR013785">
    <property type="entry name" value="Aldolase_TIM"/>
</dbReference>
<dbReference type="GO" id="GO:0044205">
    <property type="term" value="P:'de novo' UMP biosynthetic process"/>
    <property type="evidence" value="ECO:0007669"/>
    <property type="project" value="UniProtKB-UniPathway"/>
</dbReference>
<organism evidence="17 18">
    <name type="scientific">Laodelphax striatellus</name>
    <name type="common">Small brown planthopper</name>
    <name type="synonym">Delphax striatella</name>
    <dbReference type="NCBI Taxonomy" id="195883"/>
    <lineage>
        <taxon>Eukaryota</taxon>
        <taxon>Metazoa</taxon>
        <taxon>Ecdysozoa</taxon>
        <taxon>Arthropoda</taxon>
        <taxon>Hexapoda</taxon>
        <taxon>Insecta</taxon>
        <taxon>Pterygota</taxon>
        <taxon>Neoptera</taxon>
        <taxon>Paraneoptera</taxon>
        <taxon>Hemiptera</taxon>
        <taxon>Auchenorrhyncha</taxon>
        <taxon>Fulgoroidea</taxon>
        <taxon>Delphacidae</taxon>
        <taxon>Criomorphinae</taxon>
        <taxon>Laodelphax</taxon>
    </lineage>
</organism>
<accession>A0A482XMR2</accession>
<evidence type="ECO:0000256" key="15">
    <source>
        <dbReference type="PIRSR" id="PIRSR614732-2"/>
    </source>
</evidence>
<name>A0A482XMR2_LAOST</name>
<dbReference type="EC" id="4.1.1.23" evidence="6"/>
<dbReference type="UniPathway" id="UPA00070">
    <property type="reaction ID" value="UER00119"/>
</dbReference>
<dbReference type="InterPro" id="IPR004467">
    <property type="entry name" value="Or_phspho_trans_dom"/>
</dbReference>
<feature type="binding site" evidence="15">
    <location>
        <position position="261"/>
    </location>
    <ligand>
        <name>substrate</name>
    </ligand>
</feature>
<dbReference type="InterPro" id="IPR001754">
    <property type="entry name" value="OMPdeCOase_dom"/>
</dbReference>
<dbReference type="SMR" id="A0A482XMR2"/>
<dbReference type="NCBIfam" id="TIGR00336">
    <property type="entry name" value="pyrE"/>
    <property type="match status" value="1"/>
</dbReference>
<dbReference type="GO" id="GO:0004588">
    <property type="term" value="F:orotate phosphoribosyltransferase activity"/>
    <property type="evidence" value="ECO:0007669"/>
    <property type="project" value="UniProtKB-EC"/>
</dbReference>
<keyword evidence="13" id="KW-0511">Multifunctional enzyme</keyword>
<evidence type="ECO:0000256" key="2">
    <source>
        <dbReference type="ARBA" id="ARBA00004889"/>
    </source>
</evidence>
<evidence type="ECO:0000313" key="18">
    <source>
        <dbReference type="Proteomes" id="UP000291343"/>
    </source>
</evidence>
<dbReference type="EC" id="2.4.2.10" evidence="5"/>
<evidence type="ECO:0000256" key="1">
    <source>
        <dbReference type="ARBA" id="ARBA00004861"/>
    </source>
</evidence>
<dbReference type="InterPro" id="IPR018089">
    <property type="entry name" value="OMPdecase_AS"/>
</dbReference>
<evidence type="ECO:0000256" key="8">
    <source>
        <dbReference type="ARBA" id="ARBA00022676"/>
    </source>
</evidence>
<protein>
    <recommendedName>
        <fullName evidence="7">Uridine 5'-monophosphate synthase</fullName>
        <ecNumber evidence="5">2.4.2.10</ecNumber>
        <ecNumber evidence="6">4.1.1.23</ecNumber>
    </recommendedName>
</protein>
<dbReference type="SMART" id="SM00934">
    <property type="entry name" value="OMPdecase"/>
    <property type="match status" value="1"/>
</dbReference>
<dbReference type="GO" id="GO:0006207">
    <property type="term" value="P:'de novo' pyrimidine nucleobase biosynthetic process"/>
    <property type="evidence" value="ECO:0007669"/>
    <property type="project" value="InterPro"/>
</dbReference>
<evidence type="ECO:0000256" key="4">
    <source>
        <dbReference type="ARBA" id="ARBA00009769"/>
    </source>
</evidence>
<feature type="binding site" evidence="15">
    <location>
        <position position="432"/>
    </location>
    <ligand>
        <name>substrate</name>
    </ligand>
</feature>
<sequence>MENIDSRIRDLVLQLHNYGALKFGEFKMKVGVNSPVYFDLRVMVSYPQLMDNLSQLTPNFVRSKNVDFNRLCGVPYTALPIATLMCVKSDIPMLMRRKEAKNYGTKKMIEGRFDKGDKCLIVEDVCTSGSSILETYEDLVKEGLEGNDCVIVVDRQQGGHNNLLKKGIRVHALTTLSKALEILFEAGRIDSNVVEKVNEYTRANTIELANGVIIKSKSTNQVPDRIITPFSVRSQHSKCVLAGQLFKMIEEKKSNLCLAADVTSSVELLSLAQTLGPYIVIFKIHADIVKDFSQEIAGKLRSIAQSQQFLIMEDRKFADIGETVRQQYCSYSPWADLVTVHPLPGDGVLKALKTAFTESTSEPRAVFIVAQLSCQNNLITTDYTKDSVKMAESYSDIVAGFVCQSSDVIQSVGQLQLTPGVNISTDNDSLGQQYSSPDVVMGQKGADIAVVGRGIIKAKNIVETAKNYQTILWEAYQNRINHSR</sequence>
<keyword evidence="18" id="KW-1185">Reference proteome</keyword>
<evidence type="ECO:0000256" key="3">
    <source>
        <dbReference type="ARBA" id="ARBA00006221"/>
    </source>
</evidence>
<evidence type="ECO:0000256" key="5">
    <source>
        <dbReference type="ARBA" id="ARBA00011971"/>
    </source>
</evidence>
<feature type="domain" description="Orotidine 5'-phosphate decarboxylase" evidence="16">
    <location>
        <begin position="255"/>
        <end position="468"/>
    </location>
</feature>
<comment type="similarity">
    <text evidence="4">In the C-terminal section; belongs to the OMP decarboxylase family.</text>
</comment>
<dbReference type="InterPro" id="IPR029057">
    <property type="entry name" value="PRTase-like"/>
</dbReference>
<evidence type="ECO:0000256" key="12">
    <source>
        <dbReference type="ARBA" id="ARBA00023239"/>
    </source>
</evidence>
<keyword evidence="12" id="KW-0456">Lyase</keyword>
<dbReference type="STRING" id="195883.A0A482XMR2"/>
<dbReference type="InterPro" id="IPR014732">
    <property type="entry name" value="OMPdecase"/>
</dbReference>
<evidence type="ECO:0000256" key="10">
    <source>
        <dbReference type="ARBA" id="ARBA00022793"/>
    </source>
</evidence>
<dbReference type="InterPro" id="IPR000836">
    <property type="entry name" value="PRTase_dom"/>
</dbReference>
<dbReference type="EMBL" id="QKKF02004189">
    <property type="protein sequence ID" value="RZF47425.1"/>
    <property type="molecule type" value="Genomic_DNA"/>
</dbReference>
<evidence type="ECO:0000256" key="11">
    <source>
        <dbReference type="ARBA" id="ARBA00022975"/>
    </source>
</evidence>
<evidence type="ECO:0000313" key="17">
    <source>
        <dbReference type="EMBL" id="RZF47425.1"/>
    </source>
</evidence>
<proteinExistence type="inferred from homology"/>
<dbReference type="SUPFAM" id="SSF51366">
    <property type="entry name" value="Ribulose-phoshate binding barrel"/>
    <property type="match status" value="1"/>
</dbReference>
<dbReference type="InterPro" id="IPR023031">
    <property type="entry name" value="OPRT"/>
</dbReference>
<dbReference type="FunCoup" id="A0A482XMR2">
    <property type="interactions" value="2115"/>
</dbReference>
<comment type="pathway">
    <text evidence="2">Pyrimidine metabolism; UMP biosynthesis via de novo pathway; UMP from orotate: step 1/2.</text>
</comment>
<keyword evidence="9" id="KW-0808">Transferase</keyword>
<dbReference type="SUPFAM" id="SSF53271">
    <property type="entry name" value="PRTase-like"/>
    <property type="match status" value="1"/>
</dbReference>
<evidence type="ECO:0000256" key="9">
    <source>
        <dbReference type="ARBA" id="ARBA00022679"/>
    </source>
</evidence>
<comment type="similarity">
    <text evidence="3">In the N-terminal section; belongs to the purine/pyrimidine phosphoribosyltransferase family.</text>
</comment>
<dbReference type="Gene3D" id="3.20.20.70">
    <property type="entry name" value="Aldolase class I"/>
    <property type="match status" value="1"/>
</dbReference>
<dbReference type="HAMAP" id="MF_01208">
    <property type="entry name" value="PyrE"/>
    <property type="match status" value="1"/>
</dbReference>
<dbReference type="InterPro" id="IPR011060">
    <property type="entry name" value="RibuloseP-bd_barrel"/>
</dbReference>
<dbReference type="FunFam" id="3.20.20.70:FF:000114">
    <property type="entry name" value="Decarboxylase,orotidine phosphate"/>
    <property type="match status" value="1"/>
</dbReference>
<feature type="active site" description="For OMPdecase activity" evidence="14">
    <location>
        <position position="316"/>
    </location>
</feature>
<feature type="active site" description="For OMPdecase activity" evidence="14">
    <location>
        <position position="319"/>
    </location>
</feature>
<dbReference type="Gene3D" id="3.40.50.2020">
    <property type="match status" value="1"/>
</dbReference>
<dbReference type="GO" id="GO:0004590">
    <property type="term" value="F:orotidine-5'-phosphate decarboxylase activity"/>
    <property type="evidence" value="ECO:0007669"/>
    <property type="project" value="UniProtKB-EC"/>
</dbReference>
<reference evidence="17 18" key="1">
    <citation type="journal article" date="2017" name="Gigascience">
        <title>Genome sequence of the small brown planthopper, Laodelphax striatellus.</title>
        <authorList>
            <person name="Zhu J."/>
            <person name="Jiang F."/>
            <person name="Wang X."/>
            <person name="Yang P."/>
            <person name="Bao Y."/>
            <person name="Zhao W."/>
            <person name="Wang W."/>
            <person name="Lu H."/>
            <person name="Wang Q."/>
            <person name="Cui N."/>
            <person name="Li J."/>
            <person name="Chen X."/>
            <person name="Luo L."/>
            <person name="Yu J."/>
            <person name="Kang L."/>
            <person name="Cui F."/>
        </authorList>
    </citation>
    <scope>NUCLEOTIDE SEQUENCE [LARGE SCALE GENOMIC DNA]</scope>
    <source>
        <strain evidence="17">Lst14</strain>
    </source>
</reference>
<dbReference type="PROSITE" id="PS00156">
    <property type="entry name" value="OMPDECASE"/>
    <property type="match status" value="1"/>
</dbReference>
<evidence type="ECO:0000259" key="16">
    <source>
        <dbReference type="SMART" id="SM00934"/>
    </source>
</evidence>
<feature type="binding site" evidence="15">
    <location>
        <position position="373"/>
    </location>
    <ligand>
        <name>substrate</name>
    </ligand>
</feature>
<comment type="pathway">
    <text evidence="1">Pyrimidine metabolism; UMP biosynthesis via de novo pathway; UMP from orotate: step 2/2.</text>
</comment>
<evidence type="ECO:0000256" key="7">
    <source>
        <dbReference type="ARBA" id="ARBA00015047"/>
    </source>
</evidence>
<dbReference type="OrthoDB" id="10263753at2759"/>
<dbReference type="Proteomes" id="UP000291343">
    <property type="component" value="Unassembled WGS sequence"/>
</dbReference>
<keyword evidence="11" id="KW-0665">Pyrimidine biosynthesis</keyword>
<keyword evidence="10" id="KW-0210">Decarboxylase</keyword>
<dbReference type="NCBIfam" id="TIGR01740">
    <property type="entry name" value="pyrF"/>
    <property type="match status" value="1"/>
</dbReference>
<dbReference type="Pfam" id="PF00215">
    <property type="entry name" value="OMPdecase"/>
    <property type="match status" value="1"/>
</dbReference>
<feature type="active site" description="For OMPdecase activity" evidence="14">
    <location>
        <position position="314"/>
    </location>
</feature>
<feature type="binding site" evidence="15">
    <location>
        <position position="453"/>
    </location>
    <ligand>
        <name>substrate</name>
    </ligand>
</feature>
<dbReference type="InParanoid" id="A0A482XMR2"/>
<feature type="binding site" evidence="15">
    <location>
        <position position="283"/>
    </location>
    <ligand>
        <name>substrate</name>
    </ligand>
</feature>
<dbReference type="AlphaFoldDB" id="A0A482XMR2"/>
<evidence type="ECO:0000256" key="6">
    <source>
        <dbReference type="ARBA" id="ARBA00012321"/>
    </source>
</evidence>
<gene>
    <name evidence="17" type="ORF">LSTR_LSTR007352</name>
</gene>
<evidence type="ECO:0000256" key="13">
    <source>
        <dbReference type="ARBA" id="ARBA00023268"/>
    </source>
</evidence>
<dbReference type="CDD" id="cd04725">
    <property type="entry name" value="OMP_decarboxylase_like"/>
    <property type="match status" value="1"/>
</dbReference>
<dbReference type="FunFam" id="3.40.50.2020:FF:000025">
    <property type="entry name" value="Uridine monophosphate synthetase"/>
    <property type="match status" value="1"/>
</dbReference>
<evidence type="ECO:0000256" key="14">
    <source>
        <dbReference type="PIRSR" id="PIRSR614732-1"/>
    </source>
</evidence>
<feature type="binding site" evidence="15">
    <location>
        <position position="452"/>
    </location>
    <ligand>
        <name>substrate</name>
    </ligand>
</feature>